<proteinExistence type="predicted"/>
<reference evidence="3" key="1">
    <citation type="submission" date="2015-09" db="EMBL/GenBank/DDBJ databases">
        <title>Distribution of SCCmec types in fusidic acid resistant Staphylococcus epidermidis and identification of a novel SCC7684 element.</title>
        <authorList>
            <person name="Chen H.J."/>
            <person name="Teng L.J."/>
        </authorList>
    </citation>
    <scope>NUCLEOTIDE SEQUENCE</scope>
    <source>
        <strain evidence="3">NTUH-7684</strain>
    </source>
</reference>
<dbReference type="PATRIC" id="fig|1282.1161.peg.1286"/>
<evidence type="ECO:0000313" key="3">
    <source>
        <dbReference type="EMBL" id="BAU98140.1"/>
    </source>
</evidence>
<feature type="coiled-coil region" evidence="1">
    <location>
        <begin position="86"/>
        <end position="156"/>
    </location>
</feature>
<evidence type="ECO:0000256" key="1">
    <source>
        <dbReference type="SAM" id="Coils"/>
    </source>
</evidence>
<feature type="region of interest" description="Disordered" evidence="2">
    <location>
        <begin position="1"/>
        <end position="21"/>
    </location>
</feature>
<protein>
    <submittedName>
        <fullName evidence="3">Uncharacterized protein</fullName>
    </submittedName>
</protein>
<dbReference type="Pfam" id="PF19504">
    <property type="entry name" value="DUF6038"/>
    <property type="match status" value="1"/>
</dbReference>
<dbReference type="EMBL" id="LC085180">
    <property type="protein sequence ID" value="BAU98140.1"/>
    <property type="molecule type" value="Genomic_DNA"/>
</dbReference>
<keyword evidence="1" id="KW-0175">Coiled coil</keyword>
<dbReference type="AlphaFoldDB" id="A0A169SXZ8"/>
<name>A0A169SXZ8_STAEP</name>
<sequence>MGKKERTLNKQNSKISNSANSDKEERGFQFVVPIDEQIITNINNILRDYNIKLERTEFNLTSKFTTNELGRLQREVGKYNNFIIQYEKLSIDNEKIKIKLKSKELNEMQTKIEEVLNIKELILLDLKKTSLNDEEKNELFNELEKLFKNYKTKKKAHQLVSIIYIKLYININQNEGTNVGYFYLSNKSDDMEFKKLHVREKVGLSEKTMTNQMKLLYKIFGIDISKYQPDNYHGKAENNQFNYNFNSLEYQILSSLIKLLKKYPLPTTPNNIDYIDAINESMSKSNAQEFEDFFKLGIKEVKDIEFRKLKKVLDTDFSFQTMKRLAVESDILEKKLITFFNAVKESNFYENVILYQKLSSAIEKVLFEHQDEKENYNKFINSLRSNDDSIITCDNNIVSGYHSLKELILSGKSDDFNALYDEFINYSSIAHEHEIIEEDTDSINTSSNTSINTKEVLIDKYNFKIPFIDQILLKTLQSDNKKFLDAKNLYSKEYFAQSSLENIISSTQSFTPDREIQEGINHLNQAIDHLGLQLLKKDIHNHNQYTSYTHPFLKELRSMKRQISIFNRDNINGKPLVTNEIYNYKLKNTNIFTDRISELVKELMYLKIKKELYNSSKYTD</sequence>
<organism evidence="3">
    <name type="scientific">Staphylococcus epidermidis</name>
    <dbReference type="NCBI Taxonomy" id="1282"/>
    <lineage>
        <taxon>Bacteria</taxon>
        <taxon>Bacillati</taxon>
        <taxon>Bacillota</taxon>
        <taxon>Bacilli</taxon>
        <taxon>Bacillales</taxon>
        <taxon>Staphylococcaceae</taxon>
        <taxon>Staphylococcus</taxon>
    </lineage>
</organism>
<evidence type="ECO:0000256" key="2">
    <source>
        <dbReference type="SAM" id="MobiDB-lite"/>
    </source>
</evidence>
<dbReference type="InterPro" id="IPR046101">
    <property type="entry name" value="DUF6038"/>
</dbReference>
<dbReference type="RefSeq" id="WP_002504078.1">
    <property type="nucleotide sequence ID" value="NZ_CP010942.1"/>
</dbReference>
<feature type="compositionally biased region" description="Polar residues" evidence="2">
    <location>
        <begin position="9"/>
        <end position="20"/>
    </location>
</feature>
<accession>A0A169SXZ8</accession>